<accession>A0A6A6DWJ0</accession>
<reference evidence="2" key="1">
    <citation type="journal article" date="2020" name="Stud. Mycol.">
        <title>101 Dothideomycetes genomes: a test case for predicting lifestyles and emergence of pathogens.</title>
        <authorList>
            <person name="Haridas S."/>
            <person name="Albert R."/>
            <person name="Binder M."/>
            <person name="Bloem J."/>
            <person name="Labutti K."/>
            <person name="Salamov A."/>
            <person name="Andreopoulos B."/>
            <person name="Baker S."/>
            <person name="Barry K."/>
            <person name="Bills G."/>
            <person name="Bluhm B."/>
            <person name="Cannon C."/>
            <person name="Castanera R."/>
            <person name="Culley D."/>
            <person name="Daum C."/>
            <person name="Ezra D."/>
            <person name="Gonzalez J."/>
            <person name="Henrissat B."/>
            <person name="Kuo A."/>
            <person name="Liang C."/>
            <person name="Lipzen A."/>
            <person name="Lutzoni F."/>
            <person name="Magnuson J."/>
            <person name="Mondo S."/>
            <person name="Nolan M."/>
            <person name="Ohm R."/>
            <person name="Pangilinan J."/>
            <person name="Park H.-J."/>
            <person name="Ramirez L."/>
            <person name="Alfaro M."/>
            <person name="Sun H."/>
            <person name="Tritt A."/>
            <person name="Yoshinaga Y."/>
            <person name="Zwiers L.-H."/>
            <person name="Turgeon B."/>
            <person name="Goodwin S."/>
            <person name="Spatafora J."/>
            <person name="Crous P."/>
            <person name="Grigoriev I."/>
        </authorList>
    </citation>
    <scope>NUCLEOTIDE SEQUENCE</scope>
    <source>
        <strain evidence="2">CBS 207.26</strain>
    </source>
</reference>
<dbReference type="Proteomes" id="UP000800200">
    <property type="component" value="Unassembled WGS sequence"/>
</dbReference>
<evidence type="ECO:0000259" key="1">
    <source>
        <dbReference type="Pfam" id="PF06985"/>
    </source>
</evidence>
<dbReference type="EMBL" id="ML994640">
    <property type="protein sequence ID" value="KAF2183944.1"/>
    <property type="molecule type" value="Genomic_DNA"/>
</dbReference>
<evidence type="ECO:0000313" key="2">
    <source>
        <dbReference type="EMBL" id="KAF2183944.1"/>
    </source>
</evidence>
<dbReference type="InterPro" id="IPR010730">
    <property type="entry name" value="HET"/>
</dbReference>
<organism evidence="2 3">
    <name type="scientific">Zopfia rhizophila CBS 207.26</name>
    <dbReference type="NCBI Taxonomy" id="1314779"/>
    <lineage>
        <taxon>Eukaryota</taxon>
        <taxon>Fungi</taxon>
        <taxon>Dikarya</taxon>
        <taxon>Ascomycota</taxon>
        <taxon>Pezizomycotina</taxon>
        <taxon>Dothideomycetes</taxon>
        <taxon>Dothideomycetes incertae sedis</taxon>
        <taxon>Zopfiaceae</taxon>
        <taxon>Zopfia</taxon>
    </lineage>
</organism>
<gene>
    <name evidence="2" type="ORF">K469DRAFT_784550</name>
</gene>
<feature type="domain" description="Heterokaryon incompatibility" evidence="1">
    <location>
        <begin position="45"/>
        <end position="192"/>
    </location>
</feature>
<dbReference type="PANTHER" id="PTHR33112">
    <property type="entry name" value="DOMAIN PROTEIN, PUTATIVE-RELATED"/>
    <property type="match status" value="1"/>
</dbReference>
<name>A0A6A6DWJ0_9PEZI</name>
<keyword evidence="3" id="KW-1185">Reference proteome</keyword>
<dbReference type="PANTHER" id="PTHR33112:SF9">
    <property type="entry name" value="HETEROKARYON INCOMPATIBILITY DOMAIN-CONTAINING PROTEIN"/>
    <property type="match status" value="1"/>
</dbReference>
<dbReference type="Pfam" id="PF06985">
    <property type="entry name" value="HET"/>
    <property type="match status" value="1"/>
</dbReference>
<protein>
    <submittedName>
        <fullName evidence="2">HET-domain-containing protein</fullName>
    </submittedName>
</protein>
<sequence>MDTHHTLCPGRSSEHNPLPTRVLDLEPSSDADICLYESQGEKAPYACLSHCWGGFQPLKTTLDPNTLSKFQREICWTDLPKTFQDAVAFARRLSIRYLWIDSLCIIQDNDDDWKTQSALMAEIYQNSLVTLAASASRGPNDGLFHNAKPTYISRELSSITQQPNHYFIYARSRLLHQKVLLPLMGRGWVFQERLLSPRFLHFGRDELIWECMECITCECKAMEGITERRMWLASKNRFLKRELETLSPRDVGYSWRRVIHDYSEMGLSKEKDVFPAISGVAKNMPPNMGLRYFAGLWEKWFVGDLFWTTRNPNAASRPSVWRAPTFSWASQLYVGGSGRNGSSGKRVLPFIRTLTAGSAGRERK</sequence>
<proteinExistence type="predicted"/>
<dbReference type="AlphaFoldDB" id="A0A6A6DWJ0"/>
<dbReference type="OrthoDB" id="5362512at2759"/>
<evidence type="ECO:0000313" key="3">
    <source>
        <dbReference type="Proteomes" id="UP000800200"/>
    </source>
</evidence>